<dbReference type="Proteomes" id="UP001152300">
    <property type="component" value="Unassembled WGS sequence"/>
</dbReference>
<organism evidence="2 3">
    <name type="scientific">Sclerotinia nivalis</name>
    <dbReference type="NCBI Taxonomy" id="352851"/>
    <lineage>
        <taxon>Eukaryota</taxon>
        <taxon>Fungi</taxon>
        <taxon>Dikarya</taxon>
        <taxon>Ascomycota</taxon>
        <taxon>Pezizomycotina</taxon>
        <taxon>Leotiomycetes</taxon>
        <taxon>Helotiales</taxon>
        <taxon>Sclerotiniaceae</taxon>
        <taxon>Sclerotinia</taxon>
    </lineage>
</organism>
<dbReference type="AlphaFoldDB" id="A0A9X0AT76"/>
<comment type="caution">
    <text evidence="2">The sequence shown here is derived from an EMBL/GenBank/DDBJ whole genome shotgun (WGS) entry which is preliminary data.</text>
</comment>
<proteinExistence type="predicted"/>
<protein>
    <submittedName>
        <fullName evidence="2">Uncharacterized protein</fullName>
    </submittedName>
</protein>
<evidence type="ECO:0000313" key="2">
    <source>
        <dbReference type="EMBL" id="KAJ8068474.1"/>
    </source>
</evidence>
<accession>A0A9X0AT76</accession>
<keyword evidence="3" id="KW-1185">Reference proteome</keyword>
<reference evidence="2" key="1">
    <citation type="submission" date="2022-11" db="EMBL/GenBank/DDBJ databases">
        <title>Genome Resource of Sclerotinia nivalis Strain SnTB1, a Plant Pathogen Isolated from American Ginseng.</title>
        <authorList>
            <person name="Fan S."/>
        </authorList>
    </citation>
    <scope>NUCLEOTIDE SEQUENCE</scope>
    <source>
        <strain evidence="2">SnTB1</strain>
    </source>
</reference>
<feature type="compositionally biased region" description="Polar residues" evidence="1">
    <location>
        <begin position="17"/>
        <end position="30"/>
    </location>
</feature>
<feature type="region of interest" description="Disordered" evidence="1">
    <location>
        <begin position="1"/>
        <end position="34"/>
    </location>
</feature>
<dbReference type="EMBL" id="JAPEIS010000003">
    <property type="protein sequence ID" value="KAJ8068474.1"/>
    <property type="molecule type" value="Genomic_DNA"/>
</dbReference>
<sequence length="73" mass="7750">MGFSRGIPDVIPPQKPTLPSSILEASTPSERTLPPIIPIKTAPSEPASVPSLNTVIPSASNNEKPFRFLGLPF</sequence>
<gene>
    <name evidence="2" type="ORF">OCU04_004028</name>
</gene>
<evidence type="ECO:0000313" key="3">
    <source>
        <dbReference type="Proteomes" id="UP001152300"/>
    </source>
</evidence>
<evidence type="ECO:0000256" key="1">
    <source>
        <dbReference type="SAM" id="MobiDB-lite"/>
    </source>
</evidence>
<name>A0A9X0AT76_9HELO</name>
<dbReference type="OrthoDB" id="3922785at2759"/>